<organism evidence="2 3">
    <name type="scientific">Methanoregula formicica (strain DSM 22288 / NBRC 105244 / SMSP)</name>
    <dbReference type="NCBI Taxonomy" id="593750"/>
    <lineage>
        <taxon>Archaea</taxon>
        <taxon>Methanobacteriati</taxon>
        <taxon>Methanobacteriota</taxon>
        <taxon>Stenosarchaea group</taxon>
        <taxon>Methanomicrobia</taxon>
        <taxon>Methanomicrobiales</taxon>
        <taxon>Methanoregulaceae</taxon>
        <taxon>Methanoregula</taxon>
    </lineage>
</organism>
<dbReference type="STRING" id="593750.Metfor_2293"/>
<evidence type="ECO:0000313" key="3">
    <source>
        <dbReference type="Proteomes" id="UP000010824"/>
    </source>
</evidence>
<accession>L0HEZ5</accession>
<keyword evidence="3" id="KW-1185">Reference proteome</keyword>
<dbReference type="EMBL" id="CP003167">
    <property type="protein sequence ID" value="AGB03297.1"/>
    <property type="molecule type" value="Genomic_DNA"/>
</dbReference>
<keyword evidence="1" id="KW-0732">Signal</keyword>
<dbReference type="KEGG" id="mfo:Metfor_2293"/>
<dbReference type="Proteomes" id="UP000010824">
    <property type="component" value="Chromosome"/>
</dbReference>
<dbReference type="InterPro" id="IPR006969">
    <property type="entry name" value="Stig-like"/>
</dbReference>
<dbReference type="AlphaFoldDB" id="L0HEZ5"/>
<proteinExistence type="predicted"/>
<dbReference type="InParanoid" id="L0HEZ5"/>
<dbReference type="Pfam" id="PF04885">
    <property type="entry name" value="Stig1"/>
    <property type="match status" value="1"/>
</dbReference>
<dbReference type="OrthoDB" id="151830at2157"/>
<evidence type="ECO:0000313" key="2">
    <source>
        <dbReference type="EMBL" id="AGB03297.1"/>
    </source>
</evidence>
<reference evidence="3" key="1">
    <citation type="submission" date="2011-12" db="EMBL/GenBank/DDBJ databases">
        <title>Complete sequence of Methanoregula formicicum SMSP.</title>
        <authorList>
            <person name="Lucas S."/>
            <person name="Han J."/>
            <person name="Lapidus A."/>
            <person name="Cheng J.-F."/>
            <person name="Goodwin L."/>
            <person name="Pitluck S."/>
            <person name="Peters L."/>
            <person name="Ovchinnikova G."/>
            <person name="Teshima H."/>
            <person name="Detter J.C."/>
            <person name="Han C."/>
            <person name="Tapia R."/>
            <person name="Land M."/>
            <person name="Hauser L."/>
            <person name="Kyrpides N."/>
            <person name="Ivanova N."/>
            <person name="Pagani I."/>
            <person name="Imachi H."/>
            <person name="Tamaki H."/>
            <person name="Sekiguchi Y."/>
            <person name="Kamagata Y."/>
            <person name="Cadillo-Quiroz H."/>
            <person name="Zinder S."/>
            <person name="Liu W.-T."/>
            <person name="Woyke T."/>
        </authorList>
    </citation>
    <scope>NUCLEOTIDE SEQUENCE [LARGE SCALE GENOMIC DNA]</scope>
    <source>
        <strain evidence="3">DSM 22288 / NBRC 105244 / SMSP</strain>
    </source>
</reference>
<sequence length="197" mass="20692" precursor="true">MSYNGEKFYKISSVIFVGLLFALVLVTACTNTSEPPASPAPAQTSAVPVTSGASVTTKIPATTITAGKPSCPSGQILCEGFCIDTQSNSQHCGACGNVCNTSEPCSEGKCLSWTGSWKRDDGWVYMLTQTGTSVSGTDSYQQVIISGSTSGNPPRLTGTWTKGKMSSPFTYDMAPDGKSFSGALLGKNTFTYTREQD</sequence>
<reference evidence="2 3" key="2">
    <citation type="journal article" date="2014" name="Genome Announc.">
        <title>Complete Genome Sequence of Methanoregula formicica SMSPT, a Mesophilic Hydrogenotrophic Methanogen Isolated from a Methanogenic Upflow Anaerobic Sludge Blanket Reactor.</title>
        <authorList>
            <person name="Yamamoto K."/>
            <person name="Tamaki H."/>
            <person name="Cadillo-Quiroz H."/>
            <person name="Imachi H."/>
            <person name="Kyrpides N."/>
            <person name="Woyke T."/>
            <person name="Goodwin L."/>
            <person name="Zinder S.H."/>
            <person name="Kamagata Y."/>
            <person name="Liu W.T."/>
        </authorList>
    </citation>
    <scope>NUCLEOTIDE SEQUENCE [LARGE SCALE GENOMIC DNA]</scope>
    <source>
        <strain evidence="3">DSM 22288 / NBRC 105244 / SMSP</strain>
    </source>
</reference>
<protein>
    <submittedName>
        <fullName evidence="2">Stigma-specific protein, Stig1</fullName>
    </submittedName>
</protein>
<evidence type="ECO:0000256" key="1">
    <source>
        <dbReference type="ARBA" id="ARBA00022729"/>
    </source>
</evidence>
<gene>
    <name evidence="2" type="ordered locus">Metfor_2293</name>
</gene>
<dbReference type="eggNOG" id="arCOG09448">
    <property type="taxonomic scope" value="Archaea"/>
</dbReference>
<name>L0HEZ5_METFS</name>
<dbReference type="HOGENOM" id="CLU_1381402_0_0_2"/>
<dbReference type="PROSITE" id="PS51257">
    <property type="entry name" value="PROKAR_LIPOPROTEIN"/>
    <property type="match status" value="1"/>
</dbReference>